<dbReference type="eggNOG" id="ENOG502RM6N">
    <property type="taxonomic scope" value="Eukaryota"/>
</dbReference>
<feature type="transmembrane region" description="Helical" evidence="1">
    <location>
        <begin position="67"/>
        <end position="87"/>
    </location>
</feature>
<gene>
    <name evidence="2" type="ORF">TRIVIDRAFT_63783</name>
</gene>
<proteinExistence type="predicted"/>
<keyword evidence="1" id="KW-0472">Membrane</keyword>
<evidence type="ECO:0000313" key="2">
    <source>
        <dbReference type="EMBL" id="EHK26482.1"/>
    </source>
</evidence>
<keyword evidence="3" id="KW-1185">Reference proteome</keyword>
<dbReference type="InParanoid" id="G9MG32"/>
<dbReference type="RefSeq" id="XP_013960687.1">
    <property type="nucleotide sequence ID" value="XM_014105212.1"/>
</dbReference>
<dbReference type="GeneID" id="25796520"/>
<dbReference type="OrthoDB" id="4899364at2759"/>
<comment type="caution">
    <text evidence="2">The sequence shown here is derived from an EMBL/GenBank/DDBJ whole genome shotgun (WGS) entry which is preliminary data.</text>
</comment>
<keyword evidence="1" id="KW-0812">Transmembrane</keyword>
<dbReference type="AlphaFoldDB" id="G9MG32"/>
<dbReference type="EMBL" id="ABDF02000002">
    <property type="protein sequence ID" value="EHK26482.1"/>
    <property type="molecule type" value="Genomic_DNA"/>
</dbReference>
<name>G9MG32_HYPVG</name>
<evidence type="ECO:0000313" key="3">
    <source>
        <dbReference type="Proteomes" id="UP000007115"/>
    </source>
</evidence>
<feature type="transmembrane region" description="Helical" evidence="1">
    <location>
        <begin position="93"/>
        <end position="113"/>
    </location>
</feature>
<organism evidence="2 3">
    <name type="scientific">Hypocrea virens (strain Gv29-8 / FGSC 10586)</name>
    <name type="common">Gliocladium virens</name>
    <name type="synonym">Trichoderma virens</name>
    <dbReference type="NCBI Taxonomy" id="413071"/>
    <lineage>
        <taxon>Eukaryota</taxon>
        <taxon>Fungi</taxon>
        <taxon>Dikarya</taxon>
        <taxon>Ascomycota</taxon>
        <taxon>Pezizomycotina</taxon>
        <taxon>Sordariomycetes</taxon>
        <taxon>Hypocreomycetidae</taxon>
        <taxon>Hypocreales</taxon>
        <taxon>Hypocreaceae</taxon>
        <taxon>Trichoderma</taxon>
    </lineage>
</organism>
<protein>
    <submittedName>
        <fullName evidence="2">Uncharacterized protein</fullName>
    </submittedName>
</protein>
<evidence type="ECO:0000256" key="1">
    <source>
        <dbReference type="SAM" id="Phobius"/>
    </source>
</evidence>
<reference evidence="2 3" key="1">
    <citation type="journal article" date="2011" name="Genome Biol.">
        <title>Comparative genome sequence analysis underscores mycoparasitism as the ancestral life style of Trichoderma.</title>
        <authorList>
            <person name="Kubicek C.P."/>
            <person name="Herrera-Estrella A."/>
            <person name="Seidl-Seiboth V."/>
            <person name="Martinez D.A."/>
            <person name="Druzhinina I.S."/>
            <person name="Thon M."/>
            <person name="Zeilinger S."/>
            <person name="Casas-Flores S."/>
            <person name="Horwitz B.A."/>
            <person name="Mukherjee P.K."/>
            <person name="Mukherjee M."/>
            <person name="Kredics L."/>
            <person name="Alcaraz L.D."/>
            <person name="Aerts A."/>
            <person name="Antal Z."/>
            <person name="Atanasova L."/>
            <person name="Cervantes-Badillo M.G."/>
            <person name="Challacombe J."/>
            <person name="Chertkov O."/>
            <person name="McCluskey K."/>
            <person name="Coulpier F."/>
            <person name="Deshpande N."/>
            <person name="von Doehren H."/>
            <person name="Ebbole D.J."/>
            <person name="Esquivel-Naranjo E.U."/>
            <person name="Fekete E."/>
            <person name="Flipphi M."/>
            <person name="Glaser F."/>
            <person name="Gomez-Rodriguez E.Y."/>
            <person name="Gruber S."/>
            <person name="Han C."/>
            <person name="Henrissat B."/>
            <person name="Hermosa R."/>
            <person name="Hernandez-Onate M."/>
            <person name="Karaffa L."/>
            <person name="Kosti I."/>
            <person name="Le Crom S."/>
            <person name="Lindquist E."/>
            <person name="Lucas S."/>
            <person name="Luebeck M."/>
            <person name="Luebeck P.S."/>
            <person name="Margeot A."/>
            <person name="Metz B."/>
            <person name="Misra M."/>
            <person name="Nevalainen H."/>
            <person name="Omann M."/>
            <person name="Packer N."/>
            <person name="Perrone G."/>
            <person name="Uresti-Rivera E.E."/>
            <person name="Salamov A."/>
            <person name="Schmoll M."/>
            <person name="Seiboth B."/>
            <person name="Shapiro H."/>
            <person name="Sukno S."/>
            <person name="Tamayo-Ramos J.A."/>
            <person name="Tisch D."/>
            <person name="Wiest A."/>
            <person name="Wilkinson H.H."/>
            <person name="Zhang M."/>
            <person name="Coutinho P.M."/>
            <person name="Kenerley C.M."/>
            <person name="Monte E."/>
            <person name="Baker S.E."/>
            <person name="Grigoriev I.V."/>
        </authorList>
    </citation>
    <scope>NUCLEOTIDE SEQUENCE [LARGE SCALE GENOMIC DNA]</scope>
    <source>
        <strain evidence="3">Gv29-8 / FGSC 10586</strain>
    </source>
</reference>
<keyword evidence="1" id="KW-1133">Transmembrane helix</keyword>
<accession>G9MG32</accession>
<sequence length="328" mass="37446">MDRLRPPTGSILPVAGDGAVQGVRAPRALSRLGSTVRGYWEKLLEHLLSCWQWILFTYQIDELRARLGILVGTCLAMAAIMGTFVSWEHLHGNLFSVLPCILSTPLSFIQLLWKRYIILHYFLTYEYFRFFEEEATDPPPYEEHNGTAKDCDKIFVPAQIMGKIMAIDSHHKRVRLVNAYMTRKGEVLQEREKGLYRQKRALAQRIQGANDDIRNIENTYLDTIGNILENAKEHRFRYFFRFVFSDYGWDEPAYVDRQLAAVEKRKLKHLAEAVQHSHSSKSCKAEGDAMSGDGLLDVPHISQSAVEALQQPVNRNPGPQNAINGSNL</sequence>
<dbReference type="VEuPathDB" id="FungiDB:TRIVIDRAFT_63783"/>
<dbReference type="HOGENOM" id="CLU_847463_0_0_1"/>
<dbReference type="Proteomes" id="UP000007115">
    <property type="component" value="Unassembled WGS sequence"/>
</dbReference>